<sequence length="1108" mass="122444">MEEPPAKKAKTEEEEVDASLDKAPRIKESPTFLVEDTTLNVVPSSSGSMLTALSEGGLQYLIAGARSNIGLKSGRYMFEVKILEKSSFHEDPTARSRMMGPRSVLRIGVATAMSSLILGETEDSVCFDSEGFFRDRRKASPACSSKFTTGDVVTLVANLDPNSRFGNTLSIFKDGQRMAPPQAIPEHLQGKVLYPSVSFRNMALHYNFGASLMPMPFKCRFLKDASQRDVSIKTAAKPSDGQCEVIFPIAVPDEGGFDWLDQFLESHPGYTELSDRAMLAWCEQSGLSRPKGYAAAARASNDKPEMGFGVSALDDGSMRRTLQALVSIQPRNFIVMEVKSGLLKEDRSELASRWSGYQRIATVLVGEPPAAFKDFSQDRMLKAKQEVKQAEAKAKGTPEDDVPVVELSAEEKKLTFRRLPVGDLTAYVLNTNFQKFSLPDEQETYFEDIQYIWSAEKKAKQHLEEWIQVKKLTSRLEDLQPGEWFNTKWKEWQKVVQSYQTKHNAHKAAEAKKNAQLAAKEQAEKDGTELPLEVLAALDDSNKVDFESLDVFGVEDVMDVGGGEPLFAAFTFEDWTLMSLRYELHLMAHAFRRDSHDPGRVAVPVEHLAFYYQKYYKKALNIKFFGVDSCEELQRDCTNQSVDSMDSIIMLPRQLPEADPRVYAIKRRLVQLVLGLDNVATAEKLLQQAERTILSECVARRHVKAWMAQSTCMQEVRDSIDARCLDKVADHVTVPIPGHEQRSCPDCFTSRLSSGLLLLAGISPKPGRCQTLLLIAVLCLASIRAASCWAKMLSHERYGFSSLECTVRAFQSTCALPLIAQAHRRGLAELVTKQIRSADGDDFMEPWMESQKSSFAVILAYLLLHFLHAAASYRLSAHCDPSGGLFSMCVECAGGLFTAGLAHCTVHLNSCLMHYVDFFARVCGNSTNGIGKAERTWTCVAAFASTISRLTGAVYIFIMAFAVLEAVPALGQLLLDAEGLTLGCGFHWVVPSLSSAATNLALALYVWHSAVKVTQQCECAASFANHVLSLTSSLPMAERQGLVLHLQLSDAGIRVSGMKITGAVMLKLLSVLTTVALAVVMQLMSWSQPRQERLQILLKQTLGAVISG</sequence>
<comment type="caution">
    <text evidence="4">The sequence shown here is derived from an EMBL/GenBank/DDBJ whole genome shotgun (WGS) entry which is preliminary data.</text>
</comment>
<dbReference type="SMART" id="SM00449">
    <property type="entry name" value="SPRY"/>
    <property type="match status" value="1"/>
</dbReference>
<keyword evidence="5" id="KW-1185">Reference proteome</keyword>
<dbReference type="SUPFAM" id="SSF49899">
    <property type="entry name" value="Concanavalin A-like lectins/glucanases"/>
    <property type="match status" value="1"/>
</dbReference>
<dbReference type="OrthoDB" id="445357at2759"/>
<accession>A0A812PH08</accession>
<feature type="region of interest" description="Disordered" evidence="1">
    <location>
        <begin position="1"/>
        <end position="22"/>
    </location>
</feature>
<dbReference type="GO" id="GO:0000380">
    <property type="term" value="P:alternative mRNA splicing, via spliceosome"/>
    <property type="evidence" value="ECO:0007669"/>
    <property type="project" value="TreeGrafter"/>
</dbReference>
<evidence type="ECO:0000256" key="1">
    <source>
        <dbReference type="SAM" id="MobiDB-lite"/>
    </source>
</evidence>
<protein>
    <submittedName>
        <fullName evidence="4">Hnrnpu protein</fullName>
    </submittedName>
</protein>
<reference evidence="4" key="1">
    <citation type="submission" date="2021-02" db="EMBL/GenBank/DDBJ databases">
        <authorList>
            <person name="Dougan E. K."/>
            <person name="Rhodes N."/>
            <person name="Thang M."/>
            <person name="Chan C."/>
        </authorList>
    </citation>
    <scope>NUCLEOTIDE SEQUENCE</scope>
</reference>
<name>A0A812PH08_9DINO</name>
<dbReference type="PANTHER" id="PTHR12381:SF56">
    <property type="entry name" value="B30.2_SPRY DOMAIN-CONTAINING PROTEIN-RELATED"/>
    <property type="match status" value="1"/>
</dbReference>
<gene>
    <name evidence="4" type="primary">Hnrnpu</name>
    <name evidence="4" type="ORF">SNAT2548_LOCUS17958</name>
</gene>
<dbReference type="AlphaFoldDB" id="A0A812PH08"/>
<feature type="domain" description="SPRY" evidence="3">
    <location>
        <begin position="73"/>
        <end position="212"/>
    </location>
</feature>
<feature type="transmembrane region" description="Helical" evidence="2">
    <location>
        <begin position="953"/>
        <end position="974"/>
    </location>
</feature>
<feature type="transmembrane region" description="Helical" evidence="2">
    <location>
        <begin position="854"/>
        <end position="873"/>
    </location>
</feature>
<feature type="compositionally biased region" description="Basic and acidic residues" evidence="1">
    <location>
        <begin position="1"/>
        <end position="11"/>
    </location>
</feature>
<evidence type="ECO:0000313" key="5">
    <source>
        <dbReference type="Proteomes" id="UP000604046"/>
    </source>
</evidence>
<evidence type="ECO:0000256" key="2">
    <source>
        <dbReference type="SAM" id="Phobius"/>
    </source>
</evidence>
<keyword evidence="2" id="KW-1133">Transmembrane helix</keyword>
<evidence type="ECO:0000259" key="3">
    <source>
        <dbReference type="SMART" id="SM00449"/>
    </source>
</evidence>
<dbReference type="GO" id="GO:0003723">
    <property type="term" value="F:RNA binding"/>
    <property type="evidence" value="ECO:0007669"/>
    <property type="project" value="TreeGrafter"/>
</dbReference>
<keyword evidence="2" id="KW-0812">Transmembrane</keyword>
<dbReference type="Proteomes" id="UP000604046">
    <property type="component" value="Unassembled WGS sequence"/>
</dbReference>
<evidence type="ECO:0000313" key="4">
    <source>
        <dbReference type="EMBL" id="CAE7342868.1"/>
    </source>
</evidence>
<dbReference type="PANTHER" id="PTHR12381">
    <property type="entry name" value="HETEROGENEOUS NUCLEAR RIBONUCLEOPROTEIN U FAMILY MEMBER"/>
    <property type="match status" value="1"/>
</dbReference>
<dbReference type="InterPro" id="IPR013320">
    <property type="entry name" value="ConA-like_dom_sf"/>
</dbReference>
<dbReference type="GO" id="GO:0005634">
    <property type="term" value="C:nucleus"/>
    <property type="evidence" value="ECO:0007669"/>
    <property type="project" value="TreeGrafter"/>
</dbReference>
<dbReference type="EMBL" id="CAJNDS010002129">
    <property type="protein sequence ID" value="CAE7342868.1"/>
    <property type="molecule type" value="Genomic_DNA"/>
</dbReference>
<dbReference type="InterPro" id="IPR043136">
    <property type="entry name" value="B30.2/SPRY_sf"/>
</dbReference>
<dbReference type="Gene3D" id="2.60.120.920">
    <property type="match status" value="1"/>
</dbReference>
<keyword evidence="2" id="KW-0472">Membrane</keyword>
<proteinExistence type="predicted"/>
<organism evidence="4 5">
    <name type="scientific">Symbiodinium natans</name>
    <dbReference type="NCBI Taxonomy" id="878477"/>
    <lineage>
        <taxon>Eukaryota</taxon>
        <taxon>Sar</taxon>
        <taxon>Alveolata</taxon>
        <taxon>Dinophyceae</taxon>
        <taxon>Suessiales</taxon>
        <taxon>Symbiodiniaceae</taxon>
        <taxon>Symbiodinium</taxon>
    </lineage>
</organism>
<feature type="transmembrane region" description="Helical" evidence="2">
    <location>
        <begin position="986"/>
        <end position="1007"/>
    </location>
</feature>
<dbReference type="InterPro" id="IPR003877">
    <property type="entry name" value="SPRY_dom"/>
</dbReference>
<feature type="transmembrane region" description="Helical" evidence="2">
    <location>
        <begin position="1064"/>
        <end position="1084"/>
    </location>
</feature>